<evidence type="ECO:0000259" key="7">
    <source>
        <dbReference type="PROSITE" id="PS50089"/>
    </source>
</evidence>
<evidence type="ECO:0000259" key="6">
    <source>
        <dbReference type="PROSITE" id="PS50011"/>
    </source>
</evidence>
<accession>A0A0K0DI88</accession>
<evidence type="ECO:0000256" key="2">
    <source>
        <dbReference type="ARBA" id="ARBA00022771"/>
    </source>
</evidence>
<dbReference type="InterPro" id="IPR011009">
    <property type="entry name" value="Kinase-like_dom_sf"/>
</dbReference>
<dbReference type="PROSITE" id="PS50011">
    <property type="entry name" value="PROTEIN_KINASE_DOM"/>
    <property type="match status" value="1"/>
</dbReference>
<dbReference type="PROSITE" id="PS50089">
    <property type="entry name" value="ZF_RING_2"/>
    <property type="match status" value="1"/>
</dbReference>
<dbReference type="SMART" id="SM00220">
    <property type="entry name" value="S_TKc"/>
    <property type="match status" value="1"/>
</dbReference>
<evidence type="ECO:0000256" key="1">
    <source>
        <dbReference type="ARBA" id="ARBA00022723"/>
    </source>
</evidence>
<feature type="domain" description="RING-type" evidence="7">
    <location>
        <begin position="789"/>
        <end position="826"/>
    </location>
</feature>
<dbReference type="InterPro" id="IPR001607">
    <property type="entry name" value="Znf_UBP"/>
</dbReference>
<dbReference type="GO" id="GO:0061630">
    <property type="term" value="F:ubiquitin protein ligase activity"/>
    <property type="evidence" value="ECO:0007669"/>
    <property type="project" value="TreeGrafter"/>
</dbReference>
<dbReference type="SUPFAM" id="SSF56112">
    <property type="entry name" value="Protein kinase-like (PK-like)"/>
    <property type="match status" value="1"/>
</dbReference>
<evidence type="ECO:0000256" key="3">
    <source>
        <dbReference type="ARBA" id="ARBA00022833"/>
    </source>
</evidence>
<dbReference type="SUPFAM" id="SSF57850">
    <property type="entry name" value="RING/U-box"/>
    <property type="match status" value="2"/>
</dbReference>
<protein>
    <submittedName>
        <fullName evidence="10">Protein kinase domain-containing protein</fullName>
    </submittedName>
</protein>
<dbReference type="AlphaFoldDB" id="A0A0K0DI88"/>
<dbReference type="GO" id="GO:0016567">
    <property type="term" value="P:protein ubiquitination"/>
    <property type="evidence" value="ECO:0007669"/>
    <property type="project" value="TreeGrafter"/>
</dbReference>
<dbReference type="SMART" id="SM00184">
    <property type="entry name" value="RING"/>
    <property type="match status" value="1"/>
</dbReference>
<dbReference type="Pfam" id="PF07576">
    <property type="entry name" value="BRAP2"/>
    <property type="match status" value="1"/>
</dbReference>
<evidence type="ECO:0000313" key="10">
    <source>
        <dbReference type="WBParaSite" id="ACAC_0001098701-mRNA-1"/>
    </source>
</evidence>
<dbReference type="InterPro" id="IPR047243">
    <property type="entry name" value="RING-H2_BRAP2"/>
</dbReference>
<dbReference type="PROSITE" id="PS50271">
    <property type="entry name" value="ZF_UBP"/>
    <property type="match status" value="1"/>
</dbReference>
<reference evidence="9" key="1">
    <citation type="submission" date="2012-09" db="EMBL/GenBank/DDBJ databases">
        <authorList>
            <person name="Martin A.A."/>
        </authorList>
    </citation>
    <scope>NUCLEOTIDE SEQUENCE</scope>
</reference>
<dbReference type="Pfam" id="PF13639">
    <property type="entry name" value="zf-RING_2"/>
    <property type="match status" value="1"/>
</dbReference>
<dbReference type="InterPro" id="IPR000719">
    <property type="entry name" value="Prot_kinase_dom"/>
</dbReference>
<sequence>MLLKKIGIAAKRGIRAAIWNILRRKPFAFYALPRIFEASYKLDVVIRRAGAPFSRNLLYRTVQLSLRNQRVFRPLSSLAIHYRRLHHDRIHSNRTHRLIVRKRNNSGLIERIRDVFSTSLRYNADLSRETFPNTIDAYDIGWNIGHGCNAAVYALRVRDVEKPPSGVYECSERAVSLSSRSPALHHYPLALKLMYNFALDMSPRLGDNYLWRSMGAELVPLPDSVQLLRGKMGSFRPLPSSHPNVVRVLTAFIDRMPYLHDAELLYPDALPTASFYDVVIDEPRTMFIVMKRDMKSDNILLEFNLPDEIPHLVISDFGCSLATGSWCVKYVDDTIDLGGNLKMRAPEIVTASPSSDCIVDFRMADTWAAGALGYEIFTRVNPFYTRMSSATYKEVDLPSLPLGVSKPIRDVVYHLLRRNPQEWFQLNDIGERLLDDVLFLISAETMATHASASQIMSRAEQQLRATFLSRLNREQIWNAFSYFLPVYYAQGDDPHMSYYHPLILRLEVRNGAPQISFCESSKLDIGRPCFIAVNDRGAVDVDVGPSQRFPERPSSNIDRNNRRVMSGLKKRSPPIANSNRIGGDTVDAPLAPITVDKNTSSYVTHETQPPTNFRGRRTYSEVVVESLEADKCSSTSAKTLSQASRSAMPGPELQSPDHVTYYYGNPFVEKTEGILHFFKYNDERMGREVQCRMLWSEIETIERVKIIRDSTPNEYMIILKFKTHNDAVVFYDEFNGNQFNSLEQNRCRLLFVDRIECTSEEEMAALCTGTGHSSKGEGPSSSFTEIPTCAVCLERMDDSVVSILCNHAFHAACLEQWTDTTCPVCRYIQTPEVVAEQRCSVCGQSSDLWICLICGNIGCGRYAEGHAFRHFELTSHTFCLQVGGQRVWDYAGDNYVHRLIQSDIEGKVVEYQRVGTEAESDEKKDKLDGIKLEYTCLLTSQLESQRMYFEARLADMQRAMNNMEKMAQAQVYITLFRLFLRKVLPSPSRLMTWRRSYRSPRVNVTNCETKCKLPLLVRKQMKRSIRKYSANSLRSCLQLYESFSREIMNGPKHYCEIIQVTSELKDEREMNEMLRKDQQLWKDKKISELQEQISDLMLHFEAQSKLQCQLDNAQLSKEVLLQLAFS</sequence>
<feature type="domain" description="Protein kinase" evidence="6">
    <location>
        <begin position="120"/>
        <end position="439"/>
    </location>
</feature>
<dbReference type="Gene3D" id="3.30.40.10">
    <property type="entry name" value="Zinc/RING finger domain, C3HC4 (zinc finger)"/>
    <property type="match status" value="2"/>
</dbReference>
<dbReference type="PANTHER" id="PTHR24007:SF7">
    <property type="entry name" value="BRCA1-ASSOCIATED PROTEIN"/>
    <property type="match status" value="1"/>
</dbReference>
<dbReference type="InterPro" id="IPR013083">
    <property type="entry name" value="Znf_RING/FYVE/PHD"/>
</dbReference>
<dbReference type="GO" id="GO:0005524">
    <property type="term" value="F:ATP binding"/>
    <property type="evidence" value="ECO:0007669"/>
    <property type="project" value="InterPro"/>
</dbReference>
<evidence type="ECO:0000313" key="9">
    <source>
        <dbReference type="Proteomes" id="UP000035642"/>
    </source>
</evidence>
<reference evidence="10" key="2">
    <citation type="submission" date="2016-04" db="UniProtKB">
        <authorList>
            <consortium name="WormBaseParasite"/>
        </authorList>
    </citation>
    <scope>IDENTIFICATION</scope>
</reference>
<evidence type="ECO:0000256" key="5">
    <source>
        <dbReference type="SAM" id="MobiDB-lite"/>
    </source>
</evidence>
<dbReference type="PANTHER" id="PTHR24007">
    <property type="entry name" value="BRCA1-ASSOCIATED PROTEIN"/>
    <property type="match status" value="1"/>
</dbReference>
<dbReference type="STRING" id="6313.A0A0K0DI88"/>
<keyword evidence="9" id="KW-1185">Reference proteome</keyword>
<keyword evidence="3" id="KW-0862">Zinc</keyword>
<name>A0A0K0DI88_ANGCA</name>
<proteinExistence type="predicted"/>
<evidence type="ECO:0000256" key="4">
    <source>
        <dbReference type="PROSITE-ProRule" id="PRU00502"/>
    </source>
</evidence>
<dbReference type="GO" id="GO:0005737">
    <property type="term" value="C:cytoplasm"/>
    <property type="evidence" value="ECO:0007669"/>
    <property type="project" value="TreeGrafter"/>
</dbReference>
<dbReference type="GO" id="GO:0008270">
    <property type="term" value="F:zinc ion binding"/>
    <property type="evidence" value="ECO:0007669"/>
    <property type="project" value="UniProtKB-KW"/>
</dbReference>
<keyword evidence="1" id="KW-0479">Metal-binding</keyword>
<feature type="domain" description="UBP-type" evidence="8">
    <location>
        <begin position="823"/>
        <end position="915"/>
    </location>
</feature>
<dbReference type="CDD" id="cd16457">
    <property type="entry name" value="RING-H2_BRAP2"/>
    <property type="match status" value="1"/>
</dbReference>
<dbReference type="InterPro" id="IPR001841">
    <property type="entry name" value="Znf_RING"/>
</dbReference>
<dbReference type="InterPro" id="IPR011422">
    <property type="entry name" value="BRAP2/ETP1_RRM"/>
</dbReference>
<dbReference type="Pfam" id="PF02148">
    <property type="entry name" value="zf-UBP"/>
    <property type="match status" value="1"/>
</dbReference>
<feature type="region of interest" description="Disordered" evidence="5">
    <location>
        <begin position="569"/>
        <end position="589"/>
    </location>
</feature>
<dbReference type="Proteomes" id="UP000035642">
    <property type="component" value="Unassembled WGS sequence"/>
</dbReference>
<evidence type="ECO:0000259" key="8">
    <source>
        <dbReference type="PROSITE" id="PS50271"/>
    </source>
</evidence>
<dbReference type="Gene3D" id="1.10.510.10">
    <property type="entry name" value="Transferase(Phosphotransferase) domain 1"/>
    <property type="match status" value="1"/>
</dbReference>
<dbReference type="GO" id="GO:0007265">
    <property type="term" value="P:Ras protein signal transduction"/>
    <property type="evidence" value="ECO:0007669"/>
    <property type="project" value="TreeGrafter"/>
</dbReference>
<dbReference type="WBParaSite" id="ACAC_0001098701-mRNA-1">
    <property type="protein sequence ID" value="ACAC_0001098701-mRNA-1"/>
    <property type="gene ID" value="ACAC_0001098701"/>
</dbReference>
<organism evidence="9 10">
    <name type="scientific">Angiostrongylus cantonensis</name>
    <name type="common">Rat lungworm</name>
    <dbReference type="NCBI Taxonomy" id="6313"/>
    <lineage>
        <taxon>Eukaryota</taxon>
        <taxon>Metazoa</taxon>
        <taxon>Ecdysozoa</taxon>
        <taxon>Nematoda</taxon>
        <taxon>Chromadorea</taxon>
        <taxon>Rhabditida</taxon>
        <taxon>Rhabditina</taxon>
        <taxon>Rhabditomorpha</taxon>
        <taxon>Strongyloidea</taxon>
        <taxon>Metastrongylidae</taxon>
        <taxon>Angiostrongylus</taxon>
    </lineage>
</organism>
<keyword evidence="2 4" id="KW-0863">Zinc-finger</keyword>
<dbReference type="SMART" id="SM00290">
    <property type="entry name" value="ZnF_UBP"/>
    <property type="match status" value="1"/>
</dbReference>
<dbReference type="GO" id="GO:0004672">
    <property type="term" value="F:protein kinase activity"/>
    <property type="evidence" value="ECO:0007669"/>
    <property type="project" value="InterPro"/>
</dbReference>